<organism evidence="1 2">
    <name type="scientific">Vibrio ishigakensis</name>
    <dbReference type="NCBI Taxonomy" id="1481914"/>
    <lineage>
        <taxon>Bacteria</taxon>
        <taxon>Pseudomonadati</taxon>
        <taxon>Pseudomonadota</taxon>
        <taxon>Gammaproteobacteria</taxon>
        <taxon>Vibrionales</taxon>
        <taxon>Vibrionaceae</taxon>
        <taxon>Vibrio</taxon>
    </lineage>
</organism>
<evidence type="ECO:0000313" key="2">
    <source>
        <dbReference type="Proteomes" id="UP000031666"/>
    </source>
</evidence>
<accession>A0A0B8Q6Z2</accession>
<proteinExistence type="predicted"/>
<name>A0A0B8Q6Z2_9VIBR</name>
<dbReference type="EMBL" id="BBSC01000002">
    <property type="protein sequence ID" value="GAM74361.1"/>
    <property type="molecule type" value="Genomic_DNA"/>
</dbReference>
<dbReference type="AlphaFoldDB" id="A0A0B8Q6Z2"/>
<sequence length="54" mass="5992">MVYYTTRTITTGNQDSTFKMVGEQGFAEQGLATCIDNDFIGPVWMNAPVRIMNG</sequence>
<evidence type="ECO:0000313" key="1">
    <source>
        <dbReference type="EMBL" id="GAM74361.1"/>
    </source>
</evidence>
<reference evidence="1 2" key="1">
    <citation type="submission" date="2015-01" db="EMBL/GenBank/DDBJ databases">
        <title>Vibrio sp. C94 JCM 19241 whole genome shotgun sequence.</title>
        <authorList>
            <person name="Sawabe T."/>
            <person name="Meirelles P."/>
            <person name="Feng G."/>
            <person name="Sayaka M."/>
            <person name="Hattori M."/>
            <person name="Ohkuma M."/>
        </authorList>
    </citation>
    <scope>NUCLEOTIDE SEQUENCE [LARGE SCALE GENOMIC DNA]</scope>
    <source>
        <strain evidence="2">JCM 19241</strain>
    </source>
</reference>
<gene>
    <name evidence="1" type="ORF">JCM19241_5557</name>
</gene>
<dbReference type="Proteomes" id="UP000031666">
    <property type="component" value="Unassembled WGS sequence"/>
</dbReference>
<dbReference type="STRING" id="1481914.JCM19241_5557"/>
<comment type="caution">
    <text evidence="1">The sequence shown here is derived from an EMBL/GenBank/DDBJ whole genome shotgun (WGS) entry which is preliminary data.</text>
</comment>
<protein>
    <submittedName>
        <fullName evidence="1">Uncharacterized protein</fullName>
    </submittedName>
</protein>
<reference evidence="1 2" key="2">
    <citation type="submission" date="2015-01" db="EMBL/GenBank/DDBJ databases">
        <authorList>
            <consortium name="NBRP consortium"/>
            <person name="Sawabe T."/>
            <person name="Meirelles P."/>
            <person name="Feng G."/>
            <person name="Sayaka M."/>
            <person name="Hattori M."/>
            <person name="Ohkuma M."/>
        </authorList>
    </citation>
    <scope>NUCLEOTIDE SEQUENCE [LARGE SCALE GENOMIC DNA]</scope>
    <source>
        <strain evidence="2">JCM 19241</strain>
    </source>
</reference>